<dbReference type="Gene3D" id="3.30.43.10">
    <property type="entry name" value="Uridine Diphospho-n-acetylenolpyruvylglucosamine Reductase, domain 2"/>
    <property type="match status" value="1"/>
</dbReference>
<dbReference type="GO" id="GO:0004854">
    <property type="term" value="F:xanthine dehydrogenase activity"/>
    <property type="evidence" value="ECO:0007669"/>
    <property type="project" value="UniProtKB-EC"/>
</dbReference>
<dbReference type="EMBL" id="UOEE01000324">
    <property type="protein sequence ID" value="VAW01635.1"/>
    <property type="molecule type" value="Genomic_DNA"/>
</dbReference>
<proteinExistence type="predicted"/>
<dbReference type="Gene3D" id="3.30.465.10">
    <property type="match status" value="1"/>
</dbReference>
<name>A0A3B0S5I4_9ZZZZ</name>
<dbReference type="SUPFAM" id="SSF55447">
    <property type="entry name" value="CO dehydrogenase flavoprotein C-terminal domain-like"/>
    <property type="match status" value="1"/>
</dbReference>
<dbReference type="Pfam" id="PF03450">
    <property type="entry name" value="CO_deh_flav_C"/>
    <property type="match status" value="1"/>
</dbReference>
<reference evidence="5" key="1">
    <citation type="submission" date="2018-06" db="EMBL/GenBank/DDBJ databases">
        <authorList>
            <person name="Zhirakovskaya E."/>
        </authorList>
    </citation>
    <scope>NUCLEOTIDE SEQUENCE</scope>
</reference>
<dbReference type="SUPFAM" id="SSF56176">
    <property type="entry name" value="FAD-binding/transporter-associated domain-like"/>
    <property type="match status" value="1"/>
</dbReference>
<evidence type="ECO:0000259" key="4">
    <source>
        <dbReference type="PROSITE" id="PS51387"/>
    </source>
</evidence>
<dbReference type="PANTHER" id="PTHR42659">
    <property type="entry name" value="XANTHINE DEHYDROGENASE SUBUNIT C-RELATED"/>
    <property type="match status" value="1"/>
</dbReference>
<keyword evidence="2" id="KW-0274">FAD</keyword>
<dbReference type="PROSITE" id="PS51387">
    <property type="entry name" value="FAD_PCMH"/>
    <property type="match status" value="1"/>
</dbReference>
<protein>
    <submittedName>
        <fullName evidence="5">Xanthine dehydrogenase iron-sulfur subunit / Xanthine dehydrogenase, FAD binding subunit</fullName>
        <ecNumber evidence="5">1.17.1.4</ecNumber>
    </submittedName>
</protein>
<dbReference type="InterPro" id="IPR016166">
    <property type="entry name" value="FAD-bd_PCMH"/>
</dbReference>
<evidence type="ECO:0000256" key="2">
    <source>
        <dbReference type="ARBA" id="ARBA00022827"/>
    </source>
</evidence>
<evidence type="ECO:0000256" key="3">
    <source>
        <dbReference type="ARBA" id="ARBA00023002"/>
    </source>
</evidence>
<dbReference type="InterPro" id="IPR036683">
    <property type="entry name" value="CO_DH_flav_C_dom_sf"/>
</dbReference>
<dbReference type="InterPro" id="IPR002346">
    <property type="entry name" value="Mopterin_DH_FAD-bd"/>
</dbReference>
<dbReference type="InterPro" id="IPR005107">
    <property type="entry name" value="CO_DH_flav_C"/>
</dbReference>
<evidence type="ECO:0000256" key="1">
    <source>
        <dbReference type="ARBA" id="ARBA00022630"/>
    </source>
</evidence>
<dbReference type="InterPro" id="IPR016169">
    <property type="entry name" value="FAD-bd_PCMH_sub2"/>
</dbReference>
<dbReference type="EC" id="1.17.1.4" evidence="5"/>
<dbReference type="SMART" id="SM01092">
    <property type="entry name" value="CO_deh_flav_C"/>
    <property type="match status" value="1"/>
</dbReference>
<organism evidence="5">
    <name type="scientific">hydrothermal vent metagenome</name>
    <dbReference type="NCBI Taxonomy" id="652676"/>
    <lineage>
        <taxon>unclassified sequences</taxon>
        <taxon>metagenomes</taxon>
        <taxon>ecological metagenomes</taxon>
    </lineage>
</organism>
<accession>A0A3B0S5I4</accession>
<feature type="non-terminal residue" evidence="5">
    <location>
        <position position="1"/>
    </location>
</feature>
<sequence>CSNADAANNQLFAPSSESELQKLLAQYPDAVLWAGGTDTGLWLSKQLRRLPVIVLLGGVTSLDFIEQTDAGIRIGATTCYADMMAVLSETWPAFAEVLRRTGSVQIRNAGTMGGNVANGSPIGDMAPMLIALNAGLRLVGPKGSRDIQVKDFFIAYGQQDLQASEYLHSIYIPKTTGLHFAAWKISKRFDQDISAVLGAFSYRQQAGKLADICIAFGGMAATPKRALATEAVLRGNKITAKLLDNACAALADDFTPLDDMRASHKYRMQVAGAILRKAFADEPVVYLAKAGADE</sequence>
<dbReference type="InterPro" id="IPR036318">
    <property type="entry name" value="FAD-bd_PCMH-like_sf"/>
</dbReference>
<dbReference type="Gene3D" id="3.30.390.50">
    <property type="entry name" value="CO dehydrogenase flavoprotein, C-terminal domain"/>
    <property type="match status" value="1"/>
</dbReference>
<keyword evidence="1" id="KW-0285">Flavoprotein</keyword>
<keyword evidence="3 5" id="KW-0560">Oxidoreductase</keyword>
<dbReference type="Pfam" id="PF00941">
    <property type="entry name" value="FAD_binding_5"/>
    <property type="match status" value="1"/>
</dbReference>
<feature type="domain" description="FAD-binding PCMH-type" evidence="4">
    <location>
        <begin position="4"/>
        <end position="177"/>
    </location>
</feature>
<gene>
    <name evidence="5" type="ORF">MNBD_ALPHA06-2154</name>
</gene>
<dbReference type="GO" id="GO:0071949">
    <property type="term" value="F:FAD binding"/>
    <property type="evidence" value="ECO:0007669"/>
    <property type="project" value="InterPro"/>
</dbReference>
<dbReference type="PANTHER" id="PTHR42659:SF2">
    <property type="entry name" value="XANTHINE DEHYDROGENASE SUBUNIT C-RELATED"/>
    <property type="match status" value="1"/>
</dbReference>
<dbReference type="InterPro" id="IPR051312">
    <property type="entry name" value="Diverse_Substr_Oxidored"/>
</dbReference>
<evidence type="ECO:0000313" key="5">
    <source>
        <dbReference type="EMBL" id="VAW01635.1"/>
    </source>
</evidence>
<dbReference type="AlphaFoldDB" id="A0A3B0S5I4"/>
<dbReference type="InterPro" id="IPR016167">
    <property type="entry name" value="FAD-bd_PCMH_sub1"/>
</dbReference>